<dbReference type="AlphaFoldDB" id="T1GIX1"/>
<keyword evidence="2" id="KW-1185">Reference proteome</keyword>
<reference evidence="2" key="1">
    <citation type="submission" date="2013-02" db="EMBL/GenBank/DDBJ databases">
        <authorList>
            <person name="Hughes D."/>
        </authorList>
    </citation>
    <scope>NUCLEOTIDE SEQUENCE</scope>
    <source>
        <strain>Durham</strain>
        <strain evidence="2">NC isolate 2 -- Noor lab</strain>
    </source>
</reference>
<reference evidence="1" key="2">
    <citation type="submission" date="2015-06" db="UniProtKB">
        <authorList>
            <consortium name="EnsemblMetazoa"/>
        </authorList>
    </citation>
    <scope>IDENTIFICATION</scope>
</reference>
<proteinExistence type="predicted"/>
<dbReference type="EnsemblMetazoa" id="MESCA003408-RA">
    <property type="protein sequence ID" value="MESCA003408-PA"/>
    <property type="gene ID" value="MESCA003408"/>
</dbReference>
<dbReference type="EMBL" id="CAQQ02020554">
    <property type="status" value="NOT_ANNOTATED_CDS"/>
    <property type="molecule type" value="Genomic_DNA"/>
</dbReference>
<dbReference type="EMBL" id="CAQQ02020555">
    <property type="status" value="NOT_ANNOTATED_CDS"/>
    <property type="molecule type" value="Genomic_DNA"/>
</dbReference>
<dbReference type="Proteomes" id="UP000015102">
    <property type="component" value="Unassembled WGS sequence"/>
</dbReference>
<evidence type="ECO:0000313" key="2">
    <source>
        <dbReference type="Proteomes" id="UP000015102"/>
    </source>
</evidence>
<dbReference type="STRING" id="36166.T1GIX1"/>
<name>T1GIX1_MEGSC</name>
<dbReference type="HOGENOM" id="CLU_2624834_0_0_1"/>
<sequence>MVALTVRHDIRNSSNEQEIFMYDISNGSVNKLSGELSTAFVKVAEENSSTENLENASLYEGEIMEEKKKVYVVVMYLL</sequence>
<accession>T1GIX1</accession>
<organism evidence="1 2">
    <name type="scientific">Megaselia scalaris</name>
    <name type="common">Humpbacked fly</name>
    <name type="synonym">Phora scalaris</name>
    <dbReference type="NCBI Taxonomy" id="36166"/>
    <lineage>
        <taxon>Eukaryota</taxon>
        <taxon>Metazoa</taxon>
        <taxon>Ecdysozoa</taxon>
        <taxon>Arthropoda</taxon>
        <taxon>Hexapoda</taxon>
        <taxon>Insecta</taxon>
        <taxon>Pterygota</taxon>
        <taxon>Neoptera</taxon>
        <taxon>Endopterygota</taxon>
        <taxon>Diptera</taxon>
        <taxon>Brachycera</taxon>
        <taxon>Muscomorpha</taxon>
        <taxon>Platypezoidea</taxon>
        <taxon>Phoridae</taxon>
        <taxon>Megaseliini</taxon>
        <taxon>Megaselia</taxon>
    </lineage>
</organism>
<dbReference type="EMBL" id="CAQQ02020556">
    <property type="status" value="NOT_ANNOTATED_CDS"/>
    <property type="molecule type" value="Genomic_DNA"/>
</dbReference>
<protein>
    <submittedName>
        <fullName evidence="1">Uncharacterized protein</fullName>
    </submittedName>
</protein>
<evidence type="ECO:0000313" key="1">
    <source>
        <dbReference type="EnsemblMetazoa" id="MESCA003408-PA"/>
    </source>
</evidence>
<dbReference type="EMBL" id="CAQQ02020557">
    <property type="status" value="NOT_ANNOTATED_CDS"/>
    <property type="molecule type" value="Genomic_DNA"/>
</dbReference>